<dbReference type="SMART" id="SM00028">
    <property type="entry name" value="TPR"/>
    <property type="match status" value="3"/>
</dbReference>
<dbReference type="SMART" id="SM00342">
    <property type="entry name" value="HTH_ARAC"/>
    <property type="match status" value="1"/>
</dbReference>
<evidence type="ECO:0000256" key="5">
    <source>
        <dbReference type="SAM" id="MobiDB-lite"/>
    </source>
</evidence>
<dbReference type="SUPFAM" id="SSF46689">
    <property type="entry name" value="Homeodomain-like"/>
    <property type="match status" value="1"/>
</dbReference>
<dbReference type="Pfam" id="PF12833">
    <property type="entry name" value="HTH_18"/>
    <property type="match status" value="1"/>
</dbReference>
<dbReference type="AlphaFoldDB" id="A0A419W6F8"/>
<dbReference type="SUPFAM" id="SSF48452">
    <property type="entry name" value="TPR-like"/>
    <property type="match status" value="1"/>
</dbReference>
<keyword evidence="3" id="KW-0804">Transcription</keyword>
<organism evidence="8 9">
    <name type="scientific">Mangrovibacterium diazotrophicum</name>
    <dbReference type="NCBI Taxonomy" id="1261403"/>
    <lineage>
        <taxon>Bacteria</taxon>
        <taxon>Pseudomonadati</taxon>
        <taxon>Bacteroidota</taxon>
        <taxon>Bacteroidia</taxon>
        <taxon>Marinilabiliales</taxon>
        <taxon>Prolixibacteraceae</taxon>
        <taxon>Mangrovibacterium</taxon>
    </lineage>
</organism>
<proteinExistence type="predicted"/>
<evidence type="ECO:0000256" key="2">
    <source>
        <dbReference type="ARBA" id="ARBA00023125"/>
    </source>
</evidence>
<dbReference type="PANTHER" id="PTHR43280">
    <property type="entry name" value="ARAC-FAMILY TRANSCRIPTIONAL REGULATOR"/>
    <property type="match status" value="1"/>
</dbReference>
<feature type="domain" description="HTH araC/xylS-type" evidence="7">
    <location>
        <begin position="13"/>
        <end position="112"/>
    </location>
</feature>
<keyword evidence="6" id="KW-1133">Transmembrane helix</keyword>
<feature type="region of interest" description="Disordered" evidence="5">
    <location>
        <begin position="113"/>
        <end position="133"/>
    </location>
</feature>
<dbReference type="InterPro" id="IPR011990">
    <property type="entry name" value="TPR-like_helical_dom_sf"/>
</dbReference>
<dbReference type="Gene3D" id="1.10.10.60">
    <property type="entry name" value="Homeodomain-like"/>
    <property type="match status" value="1"/>
</dbReference>
<protein>
    <submittedName>
        <fullName evidence="8">TolB-like protein</fullName>
    </submittedName>
</protein>
<gene>
    <name evidence="8" type="ORF">BC643_1388</name>
</gene>
<keyword evidence="9" id="KW-1185">Reference proteome</keyword>
<dbReference type="GO" id="GO:0003700">
    <property type="term" value="F:DNA-binding transcription factor activity"/>
    <property type="evidence" value="ECO:0007669"/>
    <property type="project" value="InterPro"/>
</dbReference>
<feature type="repeat" description="TPR" evidence="4">
    <location>
        <begin position="429"/>
        <end position="462"/>
    </location>
</feature>
<feature type="transmembrane region" description="Helical" evidence="6">
    <location>
        <begin position="138"/>
        <end position="158"/>
    </location>
</feature>
<evidence type="ECO:0000313" key="8">
    <source>
        <dbReference type="EMBL" id="RKD91039.1"/>
    </source>
</evidence>
<dbReference type="InterPro" id="IPR009057">
    <property type="entry name" value="Homeodomain-like_sf"/>
</dbReference>
<dbReference type="Pfam" id="PF14559">
    <property type="entry name" value="TPR_19"/>
    <property type="match status" value="1"/>
</dbReference>
<dbReference type="Proteomes" id="UP000283387">
    <property type="component" value="Unassembled WGS sequence"/>
</dbReference>
<keyword evidence="6" id="KW-0812">Transmembrane</keyword>
<evidence type="ECO:0000256" key="6">
    <source>
        <dbReference type="SAM" id="Phobius"/>
    </source>
</evidence>
<dbReference type="Gene3D" id="3.40.50.10610">
    <property type="entry name" value="ABC-type transport auxiliary lipoprotein component"/>
    <property type="match status" value="1"/>
</dbReference>
<keyword evidence="6" id="KW-0472">Membrane</keyword>
<evidence type="ECO:0000259" key="7">
    <source>
        <dbReference type="PROSITE" id="PS01124"/>
    </source>
</evidence>
<reference evidence="8 9" key="1">
    <citation type="submission" date="2018-09" db="EMBL/GenBank/DDBJ databases">
        <title>Genomic Encyclopedia of Archaeal and Bacterial Type Strains, Phase II (KMG-II): from individual species to whole genera.</title>
        <authorList>
            <person name="Goeker M."/>
        </authorList>
    </citation>
    <scope>NUCLEOTIDE SEQUENCE [LARGE SCALE GENOMIC DNA]</scope>
    <source>
        <strain evidence="8 9">DSM 27148</strain>
    </source>
</reference>
<dbReference type="GO" id="GO:0043565">
    <property type="term" value="F:sequence-specific DNA binding"/>
    <property type="evidence" value="ECO:0007669"/>
    <property type="project" value="InterPro"/>
</dbReference>
<keyword evidence="1" id="KW-0805">Transcription regulation</keyword>
<keyword evidence="2" id="KW-0238">DNA-binding</keyword>
<evidence type="ECO:0000256" key="1">
    <source>
        <dbReference type="ARBA" id="ARBA00023015"/>
    </source>
</evidence>
<dbReference type="InterPro" id="IPR019734">
    <property type="entry name" value="TPR_rpt"/>
</dbReference>
<dbReference type="EMBL" id="RAPN01000001">
    <property type="protein sequence ID" value="RKD91039.1"/>
    <property type="molecule type" value="Genomic_DNA"/>
</dbReference>
<keyword evidence="4" id="KW-0802">TPR repeat</keyword>
<evidence type="ECO:0000313" key="9">
    <source>
        <dbReference type="Proteomes" id="UP000283387"/>
    </source>
</evidence>
<dbReference type="Gene3D" id="1.25.40.10">
    <property type="entry name" value="Tetratricopeptide repeat domain"/>
    <property type="match status" value="1"/>
</dbReference>
<dbReference type="OrthoDB" id="9779074at2"/>
<evidence type="ECO:0000256" key="4">
    <source>
        <dbReference type="PROSITE-ProRule" id="PRU00339"/>
    </source>
</evidence>
<evidence type="ECO:0000256" key="3">
    <source>
        <dbReference type="ARBA" id="ARBA00023163"/>
    </source>
</evidence>
<comment type="caution">
    <text evidence="8">The sequence shown here is derived from an EMBL/GenBank/DDBJ whole genome shotgun (WGS) entry which is preliminary data.</text>
</comment>
<dbReference type="PROSITE" id="PS50005">
    <property type="entry name" value="TPR"/>
    <property type="match status" value="1"/>
</dbReference>
<dbReference type="PANTHER" id="PTHR43280:SF2">
    <property type="entry name" value="HTH-TYPE TRANSCRIPTIONAL REGULATOR EXSA"/>
    <property type="match status" value="1"/>
</dbReference>
<sequence length="633" mass="72695">MYKRQNGGQEFLERLQRVIEENLSNSDFGVSELAREIGMSRSALYARVNLLTRKSVSCYIREIRLAKGLHLLKNSELTISEVAYEVGFGSPSYFIKCFHDYYGFPPGEVKQGENTQINPDAVHTREKKPTSSKSKRKWTYRIVAALAMILIAVSIIAIKPFSSSNDIGTKSIAVLPLKNLNKDQETQILADGIMEDILTRLTHVSMFHIKSSSSTEKYRDSQKTTTEIAKELNVRYVLEGSLLREGEKIRLYIQLIDAKNDNHIWSAHYERDLTGILVFVAEVSRQVADELEAVLTPQEQKDIEKQYTLNTSAYEDYLKGRYFWSRRTPEDLQKSVVYFNRAIQTDPNYSLAYAGLADSYFIMIYWGWYPQREGYIRAKEFALKALEQDNRLAEAHAVLGGIALWFDLNNLETAEHEFRLAIELNPNFAVAHQYYGEYLMIRGRFEEATEQLDKAIQLNPNAPATYAVRARVCYNQGNFEEALKDSKKVSELNGFYQTTRVLNFQIYVRTGKNKQAIDELKALFQIEEPDSDPLILDKIYAAKGITGIIDWLIRWLLTKGSDNNRTGLFNDNGKIAALYMLENKPDSSLIFLKQHFLSTSPTRFSNKYSLDFKPLRDDPRFDALIKKLGLENM</sequence>
<name>A0A419W6F8_9BACT</name>
<dbReference type="InterPro" id="IPR018060">
    <property type="entry name" value="HTH_AraC"/>
</dbReference>
<dbReference type="RefSeq" id="WP_120272378.1">
    <property type="nucleotide sequence ID" value="NZ_RAPN01000001.1"/>
</dbReference>
<accession>A0A419W6F8</accession>
<dbReference type="PROSITE" id="PS01124">
    <property type="entry name" value="HTH_ARAC_FAMILY_2"/>
    <property type="match status" value="1"/>
</dbReference>